<evidence type="ECO:0000256" key="6">
    <source>
        <dbReference type="RuleBase" id="RU000682"/>
    </source>
</evidence>
<keyword evidence="10" id="KW-1185">Reference proteome</keyword>
<keyword evidence="2 5" id="KW-0238">DNA-binding</keyword>
<evidence type="ECO:0000256" key="1">
    <source>
        <dbReference type="ARBA" id="ARBA00004123"/>
    </source>
</evidence>
<sequence>MSVSGPCIWLSSLPPPSSSHLTAITNSWSTPSWNVEQATSRTKAVSPGLPRSLEKESDSAKTPVDMQSAAIKAENAFSAGAPVGPSNSVRYSGVEMPSDTSGNRNVQAEGDASLSRMKLERLNHSEPLLSIPRGGSSPQAPRELTPEARTGDQEEQNEHDNNAEVGASSDDGTGSPRTALDPKTEKKKMKRFRLTHNQTRFLMSEFTRQAHPDAAHRERLSREIPGLTPRQVQVWFQNRRAKLKRLTSNDRERMLKSRALPEDFDTTQVLRTPFDNRTSSETPVPSPLSRMASILGANVSKMLMTDGLPRLNDDDYVISPLSSASTTTGSGFPSTGTDRNLEGYMPNSTLANRAAPTPIPELQRHNRSAFPFSRSSSFSEPSFNPSLHFPGRYSRPGEPVSHPGISYGRRPVDYGISRPGNNSMVVGYDSHRQLEGSVSPTGQTDQPIAYSMDSHSQQLHSYQPSLTMPASKGFGGLDLSSHIQSHGRHIPALQSLPVSDAPDYRHYSYSHHPYSMSTAMPYTQANASSMSLPASFPSDTGSASHGSVGGSTEDRINNPPQVLDPLRTKFSNQPFEYSNYL</sequence>
<feature type="region of interest" description="Disordered" evidence="7">
    <location>
        <begin position="78"/>
        <end position="106"/>
    </location>
</feature>
<feature type="compositionally biased region" description="Basic and acidic residues" evidence="7">
    <location>
        <begin position="144"/>
        <end position="162"/>
    </location>
</feature>
<dbReference type="RefSeq" id="XP_015402552.1">
    <property type="nucleotide sequence ID" value="XM_015555303.1"/>
</dbReference>
<feature type="region of interest" description="Disordered" evidence="7">
    <location>
        <begin position="125"/>
        <end position="192"/>
    </location>
</feature>
<accession>A0A0L1IQ53</accession>
<dbReference type="PANTHER" id="PTHR24208:SF166">
    <property type="entry name" value="LIM HOMEOBOX TRANSCRIPTION FACTOR 1 ALPHA, ISOFORM B"/>
    <property type="match status" value="1"/>
</dbReference>
<feature type="domain" description="Homeobox" evidence="8">
    <location>
        <begin position="185"/>
        <end position="246"/>
    </location>
</feature>
<evidence type="ECO:0000256" key="2">
    <source>
        <dbReference type="ARBA" id="ARBA00023125"/>
    </source>
</evidence>
<comment type="caution">
    <text evidence="9">The sequence shown here is derived from an EMBL/GenBank/DDBJ whole genome shotgun (WGS) entry which is preliminary data.</text>
</comment>
<dbReference type="InterPro" id="IPR009057">
    <property type="entry name" value="Homeodomain-like_sf"/>
</dbReference>
<dbReference type="EMBL" id="JNOM01000426">
    <property type="protein sequence ID" value="KNG81629.1"/>
    <property type="molecule type" value="Genomic_DNA"/>
</dbReference>
<evidence type="ECO:0000256" key="5">
    <source>
        <dbReference type="PROSITE-ProRule" id="PRU00108"/>
    </source>
</evidence>
<dbReference type="SMR" id="A0A0L1IQ53"/>
<dbReference type="InterPro" id="IPR001356">
    <property type="entry name" value="HD"/>
</dbReference>
<proteinExistence type="predicted"/>
<dbReference type="SMART" id="SM00389">
    <property type="entry name" value="HOX"/>
    <property type="match status" value="1"/>
</dbReference>
<gene>
    <name evidence="9" type="ORF">ANOM_010047</name>
</gene>
<evidence type="ECO:0000313" key="10">
    <source>
        <dbReference type="Proteomes" id="UP000037505"/>
    </source>
</evidence>
<dbReference type="GO" id="GO:0000977">
    <property type="term" value="F:RNA polymerase II transcription regulatory region sequence-specific DNA binding"/>
    <property type="evidence" value="ECO:0007669"/>
    <property type="project" value="TreeGrafter"/>
</dbReference>
<dbReference type="AlphaFoldDB" id="A0A0L1IQ53"/>
<dbReference type="InterPro" id="IPR050453">
    <property type="entry name" value="LIM_Homeobox_TF"/>
</dbReference>
<feature type="region of interest" description="Disordered" evidence="7">
    <location>
        <begin position="35"/>
        <end position="65"/>
    </location>
</feature>
<evidence type="ECO:0000256" key="7">
    <source>
        <dbReference type="SAM" id="MobiDB-lite"/>
    </source>
</evidence>
<keyword evidence="4 5" id="KW-0539">Nucleus</keyword>
<dbReference type="GeneID" id="26811851"/>
<feature type="DNA-binding region" description="Homeobox" evidence="5">
    <location>
        <begin position="187"/>
        <end position="247"/>
    </location>
</feature>
<dbReference type="OrthoDB" id="6159439at2759"/>
<keyword evidence="3 5" id="KW-0371">Homeobox</keyword>
<dbReference type="GO" id="GO:0005634">
    <property type="term" value="C:nucleus"/>
    <property type="evidence" value="ECO:0007669"/>
    <property type="project" value="UniProtKB-SubCell"/>
</dbReference>
<protein>
    <submittedName>
        <fullName evidence="9">Homeobox transcription factor</fullName>
    </submittedName>
</protein>
<evidence type="ECO:0000313" key="9">
    <source>
        <dbReference type="EMBL" id="KNG81629.1"/>
    </source>
</evidence>
<comment type="subcellular location">
    <subcellularLocation>
        <location evidence="1 5 6">Nucleus</location>
    </subcellularLocation>
</comment>
<dbReference type="STRING" id="1509407.A0A0L1IQ53"/>
<name>A0A0L1IQ53_ASPN3</name>
<dbReference type="Proteomes" id="UP000037505">
    <property type="component" value="Unassembled WGS sequence"/>
</dbReference>
<feature type="region of interest" description="Disordered" evidence="7">
    <location>
        <begin position="529"/>
        <end position="569"/>
    </location>
</feature>
<dbReference type="CDD" id="cd00086">
    <property type="entry name" value="homeodomain"/>
    <property type="match status" value="1"/>
</dbReference>
<reference evidence="9 10" key="1">
    <citation type="submission" date="2014-06" db="EMBL/GenBank/DDBJ databases">
        <title>The Genome of the Aflatoxigenic Filamentous Fungus Aspergillus nomius.</title>
        <authorList>
            <person name="Moore M.G."/>
            <person name="Shannon B.M."/>
            <person name="Brian M.M."/>
        </authorList>
    </citation>
    <scope>NUCLEOTIDE SEQUENCE [LARGE SCALE GENOMIC DNA]</scope>
    <source>
        <strain evidence="9 10">NRRL 13137</strain>
    </source>
</reference>
<evidence type="ECO:0000256" key="4">
    <source>
        <dbReference type="ARBA" id="ARBA00023242"/>
    </source>
</evidence>
<feature type="compositionally biased region" description="Polar residues" evidence="7">
    <location>
        <begin position="529"/>
        <end position="545"/>
    </location>
</feature>
<dbReference type="SUPFAM" id="SSF46689">
    <property type="entry name" value="Homeodomain-like"/>
    <property type="match status" value="1"/>
</dbReference>
<dbReference type="PROSITE" id="PS50071">
    <property type="entry name" value="HOMEOBOX_2"/>
    <property type="match status" value="1"/>
</dbReference>
<evidence type="ECO:0000259" key="8">
    <source>
        <dbReference type="PROSITE" id="PS50071"/>
    </source>
</evidence>
<dbReference type="Gene3D" id="1.10.10.60">
    <property type="entry name" value="Homeodomain-like"/>
    <property type="match status" value="1"/>
</dbReference>
<organism evidence="9 10">
    <name type="scientific">Aspergillus nomiae NRRL (strain ATCC 15546 / NRRL 13137 / CBS 260.88 / M93)</name>
    <dbReference type="NCBI Taxonomy" id="1509407"/>
    <lineage>
        <taxon>Eukaryota</taxon>
        <taxon>Fungi</taxon>
        <taxon>Dikarya</taxon>
        <taxon>Ascomycota</taxon>
        <taxon>Pezizomycotina</taxon>
        <taxon>Eurotiomycetes</taxon>
        <taxon>Eurotiomycetidae</taxon>
        <taxon>Eurotiales</taxon>
        <taxon>Aspergillaceae</taxon>
        <taxon>Aspergillus</taxon>
        <taxon>Aspergillus subgen. Circumdati</taxon>
    </lineage>
</organism>
<dbReference type="PANTHER" id="PTHR24208">
    <property type="entry name" value="LIM/HOMEOBOX PROTEIN LHX"/>
    <property type="match status" value="1"/>
</dbReference>
<evidence type="ECO:0000256" key="3">
    <source>
        <dbReference type="ARBA" id="ARBA00023155"/>
    </source>
</evidence>
<dbReference type="GO" id="GO:0000981">
    <property type="term" value="F:DNA-binding transcription factor activity, RNA polymerase II-specific"/>
    <property type="evidence" value="ECO:0007669"/>
    <property type="project" value="TreeGrafter"/>
</dbReference>
<dbReference type="Pfam" id="PF00046">
    <property type="entry name" value="Homeodomain"/>
    <property type="match status" value="1"/>
</dbReference>